<dbReference type="CDD" id="cd04647">
    <property type="entry name" value="LbH_MAT_like"/>
    <property type="match status" value="1"/>
</dbReference>
<reference evidence="2" key="1">
    <citation type="journal article" date="2014" name="Front. Microbiol.">
        <title>High frequency of phylogenetically diverse reductive dehalogenase-homologous genes in deep subseafloor sedimentary metagenomes.</title>
        <authorList>
            <person name="Kawai M."/>
            <person name="Futagami T."/>
            <person name="Toyoda A."/>
            <person name="Takaki Y."/>
            <person name="Nishi S."/>
            <person name="Hori S."/>
            <person name="Arai W."/>
            <person name="Tsubouchi T."/>
            <person name="Morono Y."/>
            <person name="Uchiyama I."/>
            <person name="Ito T."/>
            <person name="Fujiyama A."/>
            <person name="Inagaki F."/>
            <person name="Takami H."/>
        </authorList>
    </citation>
    <scope>NUCLEOTIDE SEQUENCE</scope>
    <source>
        <strain evidence="2">Expedition CK06-06</strain>
    </source>
</reference>
<dbReference type="InterPro" id="IPR018357">
    <property type="entry name" value="Hexapep_transf_CS"/>
</dbReference>
<evidence type="ECO:0008006" key="3">
    <source>
        <dbReference type="Google" id="ProtNLM"/>
    </source>
</evidence>
<dbReference type="InterPro" id="IPR051159">
    <property type="entry name" value="Hexapeptide_acetyltransf"/>
</dbReference>
<evidence type="ECO:0000313" key="2">
    <source>
        <dbReference type="EMBL" id="GAI26054.1"/>
    </source>
</evidence>
<protein>
    <recommendedName>
        <fullName evidence="3">Acetyltransferase</fullName>
    </recommendedName>
</protein>
<keyword evidence="1" id="KW-0808">Transferase</keyword>
<dbReference type="SUPFAM" id="SSF51161">
    <property type="entry name" value="Trimeric LpxA-like enzymes"/>
    <property type="match status" value="1"/>
</dbReference>
<sequence length="119" mass="13191">MLNEWKQPEIEHLVPTKWNWIVSYPENLKLGRHVDIGCFTYIQAQAGIIIEDDVQIGSHCSIYSVSTINEMKGRVVLKKGCRIGSHVIIMPGVVIGEGAVVGARAYIDKDVPAHSKLIP</sequence>
<name>X1P561_9ZZZZ</name>
<dbReference type="InterPro" id="IPR001451">
    <property type="entry name" value="Hexapep"/>
</dbReference>
<dbReference type="AlphaFoldDB" id="X1P561"/>
<organism evidence="2">
    <name type="scientific">marine sediment metagenome</name>
    <dbReference type="NCBI Taxonomy" id="412755"/>
    <lineage>
        <taxon>unclassified sequences</taxon>
        <taxon>metagenomes</taxon>
        <taxon>ecological metagenomes</taxon>
    </lineage>
</organism>
<evidence type="ECO:0000256" key="1">
    <source>
        <dbReference type="ARBA" id="ARBA00022679"/>
    </source>
</evidence>
<dbReference type="PANTHER" id="PTHR23416">
    <property type="entry name" value="SIALIC ACID SYNTHASE-RELATED"/>
    <property type="match status" value="1"/>
</dbReference>
<dbReference type="EMBL" id="BARV01017679">
    <property type="protein sequence ID" value="GAI26054.1"/>
    <property type="molecule type" value="Genomic_DNA"/>
</dbReference>
<dbReference type="GO" id="GO:0016740">
    <property type="term" value="F:transferase activity"/>
    <property type="evidence" value="ECO:0007669"/>
    <property type="project" value="UniProtKB-KW"/>
</dbReference>
<proteinExistence type="predicted"/>
<comment type="caution">
    <text evidence="2">The sequence shown here is derived from an EMBL/GenBank/DDBJ whole genome shotgun (WGS) entry which is preliminary data.</text>
</comment>
<gene>
    <name evidence="2" type="ORF">S06H3_30068</name>
</gene>
<dbReference type="InterPro" id="IPR011004">
    <property type="entry name" value="Trimer_LpxA-like_sf"/>
</dbReference>
<dbReference type="Gene3D" id="2.160.10.10">
    <property type="entry name" value="Hexapeptide repeat proteins"/>
    <property type="match status" value="1"/>
</dbReference>
<feature type="non-terminal residue" evidence="2">
    <location>
        <position position="119"/>
    </location>
</feature>
<dbReference type="PROSITE" id="PS00101">
    <property type="entry name" value="HEXAPEP_TRANSFERASES"/>
    <property type="match status" value="1"/>
</dbReference>
<dbReference type="Pfam" id="PF00132">
    <property type="entry name" value="Hexapep"/>
    <property type="match status" value="1"/>
</dbReference>
<accession>X1P561</accession>